<dbReference type="Gene3D" id="1.20.1080.10">
    <property type="entry name" value="Glycerol uptake facilitator protein"/>
    <property type="match status" value="1"/>
</dbReference>
<accession>A0AAW5F7Q1</accession>
<comment type="similarity">
    <text evidence="5">Belongs to the FNT transporter (TC 1.A.16) family.</text>
</comment>
<keyword evidence="2 6" id="KW-0812">Transmembrane</keyword>
<dbReference type="EMBL" id="JAINVB010000001">
    <property type="protein sequence ID" value="MCK0087827.1"/>
    <property type="molecule type" value="Genomic_DNA"/>
</dbReference>
<dbReference type="InterPro" id="IPR024002">
    <property type="entry name" value="For/NO2_transpt_CS"/>
</dbReference>
<dbReference type="Pfam" id="PF01226">
    <property type="entry name" value="Form_Nir_trans"/>
    <property type="match status" value="1"/>
</dbReference>
<protein>
    <submittedName>
        <fullName evidence="7">Formate/nitrite transporter family protein</fullName>
    </submittedName>
</protein>
<gene>
    <name evidence="7" type="ORF">K5I21_18535</name>
</gene>
<keyword evidence="4 6" id="KW-0472">Membrane</keyword>
<dbReference type="AlphaFoldDB" id="A0AAW5F7Q1"/>
<dbReference type="PROSITE" id="PS01005">
    <property type="entry name" value="FORMATE_NITRITE_TP_1"/>
    <property type="match status" value="1"/>
</dbReference>
<feature type="transmembrane region" description="Helical" evidence="6">
    <location>
        <begin position="245"/>
        <end position="265"/>
    </location>
</feature>
<evidence type="ECO:0000256" key="2">
    <source>
        <dbReference type="ARBA" id="ARBA00022692"/>
    </source>
</evidence>
<feature type="transmembrane region" description="Helical" evidence="6">
    <location>
        <begin position="184"/>
        <end position="209"/>
    </location>
</feature>
<feature type="transmembrane region" description="Helical" evidence="6">
    <location>
        <begin position="105"/>
        <end position="129"/>
    </location>
</feature>
<evidence type="ECO:0000256" key="4">
    <source>
        <dbReference type="ARBA" id="ARBA00023136"/>
    </source>
</evidence>
<evidence type="ECO:0000313" key="7">
    <source>
        <dbReference type="EMBL" id="MCK0087827.1"/>
    </source>
</evidence>
<keyword evidence="3 6" id="KW-1133">Transmembrane helix</keyword>
<comment type="subcellular location">
    <subcellularLocation>
        <location evidence="1">Membrane</location>
        <topology evidence="1">Multi-pass membrane protein</topology>
    </subcellularLocation>
</comment>
<dbReference type="GeneID" id="57969200"/>
<evidence type="ECO:0000256" key="3">
    <source>
        <dbReference type="ARBA" id="ARBA00022989"/>
    </source>
</evidence>
<dbReference type="InterPro" id="IPR023271">
    <property type="entry name" value="Aquaporin-like"/>
</dbReference>
<dbReference type="InterPro" id="IPR000292">
    <property type="entry name" value="For/NO2_transpt"/>
</dbReference>
<name>A0AAW5F7Q1_CLOSY</name>
<dbReference type="GO" id="GO:0015499">
    <property type="term" value="F:formate transmembrane transporter activity"/>
    <property type="evidence" value="ECO:0007669"/>
    <property type="project" value="TreeGrafter"/>
</dbReference>
<evidence type="ECO:0000313" key="8">
    <source>
        <dbReference type="Proteomes" id="UP001203136"/>
    </source>
</evidence>
<feature type="transmembrane region" description="Helical" evidence="6">
    <location>
        <begin position="25"/>
        <end position="45"/>
    </location>
</feature>
<evidence type="ECO:0000256" key="6">
    <source>
        <dbReference type="SAM" id="Phobius"/>
    </source>
</evidence>
<reference evidence="7" key="1">
    <citation type="journal article" date="2022" name="Cell Host Microbe">
        <title>Colonization of the live biotherapeutic product VE303 and modulation of the microbiota and metabolites in healthy volunteers.</title>
        <authorList>
            <person name="Dsouza M."/>
            <person name="Menon R."/>
            <person name="Crossette E."/>
            <person name="Bhattarai S.K."/>
            <person name="Schneider J."/>
            <person name="Kim Y.G."/>
            <person name="Reddy S."/>
            <person name="Caballero S."/>
            <person name="Felix C."/>
            <person name="Cornacchione L."/>
            <person name="Hendrickson J."/>
            <person name="Watson A.R."/>
            <person name="Minot S.S."/>
            <person name="Greenfield N."/>
            <person name="Schopf L."/>
            <person name="Szabady R."/>
            <person name="Patarroyo J."/>
            <person name="Smith W."/>
            <person name="Harrison P."/>
            <person name="Kuijper E.J."/>
            <person name="Kelly C.P."/>
            <person name="Olle B."/>
            <person name="Bobilev D."/>
            <person name="Silber J.L."/>
            <person name="Bucci V."/>
            <person name="Roberts B."/>
            <person name="Faith J."/>
            <person name="Norman J.M."/>
        </authorList>
    </citation>
    <scope>NUCLEOTIDE SEQUENCE</scope>
    <source>
        <strain evidence="7">VE303-04</strain>
    </source>
</reference>
<organism evidence="7 8">
    <name type="scientific">Clostridium symbiosum</name>
    <name type="common">Bacteroides symbiosus</name>
    <dbReference type="NCBI Taxonomy" id="1512"/>
    <lineage>
        <taxon>Bacteria</taxon>
        <taxon>Bacillati</taxon>
        <taxon>Bacillota</taxon>
        <taxon>Clostridia</taxon>
        <taxon>Lachnospirales</taxon>
        <taxon>Lachnospiraceae</taxon>
        <taxon>Otoolea</taxon>
    </lineage>
</organism>
<evidence type="ECO:0000256" key="5">
    <source>
        <dbReference type="ARBA" id="ARBA00049660"/>
    </source>
</evidence>
<feature type="transmembrane region" description="Helical" evidence="6">
    <location>
        <begin position="149"/>
        <end position="172"/>
    </location>
</feature>
<dbReference type="PANTHER" id="PTHR30520">
    <property type="entry name" value="FORMATE TRANSPORTER-RELATED"/>
    <property type="match status" value="1"/>
</dbReference>
<dbReference type="Proteomes" id="UP001203136">
    <property type="component" value="Unassembled WGS sequence"/>
</dbReference>
<evidence type="ECO:0000256" key="1">
    <source>
        <dbReference type="ARBA" id="ARBA00004141"/>
    </source>
</evidence>
<feature type="transmembrane region" description="Helical" evidence="6">
    <location>
        <begin position="65"/>
        <end position="93"/>
    </location>
</feature>
<dbReference type="PANTHER" id="PTHR30520:SF6">
    <property type="entry name" value="FORMATE_NITRATE FAMILY TRANSPORTER (EUROFUNG)"/>
    <property type="match status" value="1"/>
</dbReference>
<sequence>MNLFTAPEVIKNYAAAGKKKTELSVFRMLVLGILAGMFIALGAAVTNTAAHTIADVSTARIICGLLFPAGLSLVILMGGELFTGNCLISISVLEKETTTGMMLKNWLFVYIGNFIGSIIVAAGCAYFGQMNYSGGGLAVFTMKLAATKASLPMGNAIVLGFFCNVLVCFAVLCSLEAKDVTGRIVGTFLPIASFVICGFEHSVANMYYIPAGIFASHVPAYAAKAAEAGLDLSMLTWGNFLIKNLIPVTIGNILGGVFVGASMWLGHVYRQKK</sequence>
<proteinExistence type="inferred from homology"/>
<comment type="caution">
    <text evidence="7">The sequence shown here is derived from an EMBL/GenBank/DDBJ whole genome shotgun (WGS) entry which is preliminary data.</text>
</comment>
<dbReference type="RefSeq" id="WP_003502836.1">
    <property type="nucleotide sequence ID" value="NZ_CABKPP010000013.1"/>
</dbReference>
<dbReference type="GO" id="GO:0005886">
    <property type="term" value="C:plasma membrane"/>
    <property type="evidence" value="ECO:0007669"/>
    <property type="project" value="TreeGrafter"/>
</dbReference>